<evidence type="ECO:0000256" key="18">
    <source>
        <dbReference type="SAM" id="SignalP"/>
    </source>
</evidence>
<evidence type="ECO:0000259" key="19">
    <source>
        <dbReference type="SMART" id="SM00900"/>
    </source>
</evidence>
<dbReference type="InterPro" id="IPR007329">
    <property type="entry name" value="FMN-bd"/>
</dbReference>
<dbReference type="EC" id="7.2.1.1" evidence="16 17"/>
<keyword evidence="11 16" id="KW-0915">Sodium</keyword>
<evidence type="ECO:0000256" key="2">
    <source>
        <dbReference type="ARBA" id="ARBA00022475"/>
    </source>
</evidence>
<keyword evidence="5 16" id="KW-0285">Flavoprotein</keyword>
<comment type="caution">
    <text evidence="20">The sequence shown here is derived from an EMBL/GenBank/DDBJ whole genome shotgun (WGS) entry which is preliminary data.</text>
</comment>
<evidence type="ECO:0000256" key="12">
    <source>
        <dbReference type="ARBA" id="ARBA00023065"/>
    </source>
</evidence>
<keyword evidence="4 16" id="KW-0597">Phosphoprotein</keyword>
<accession>A0ABX1VIA6</accession>
<keyword evidence="18" id="KW-0732">Signal</keyword>
<keyword evidence="2 16" id="KW-1003">Cell membrane</keyword>
<dbReference type="Proteomes" id="UP000609651">
    <property type="component" value="Unassembled WGS sequence"/>
</dbReference>
<reference evidence="20 21" key="1">
    <citation type="journal article" date="2020" name="Syst. Appl. Microbiol.">
        <title>Alienimonas chondri sp. nov., a novel planctomycete isolated from the biofilm of the red alga Chondrus crispus.</title>
        <authorList>
            <person name="Vitorino I."/>
            <person name="Albuquerque L."/>
            <person name="Wiegand S."/>
            <person name="Kallscheuer N."/>
            <person name="da Costa M.S."/>
            <person name="Lobo-da-Cunha A."/>
            <person name="Jogler C."/>
            <person name="Lage O.M."/>
        </authorList>
    </citation>
    <scope>NUCLEOTIDE SEQUENCE [LARGE SCALE GENOMIC DNA]</scope>
    <source>
        <strain evidence="20 21">LzC2</strain>
    </source>
</reference>
<evidence type="ECO:0000256" key="15">
    <source>
        <dbReference type="ARBA" id="ARBA00023201"/>
    </source>
</evidence>
<protein>
    <recommendedName>
        <fullName evidence="16 17">Na(+)-translocating NADH-quinone reductase subunit C</fullName>
        <shortName evidence="16 17">Na(+)-NQR subunit C</shortName>
        <shortName evidence="16 17">Na(+)-translocating NQR subunit C</shortName>
        <ecNumber evidence="16 17">7.2.1.1</ecNumber>
    </recommendedName>
    <alternativeName>
        <fullName evidence="16 17">NQR complex subunit C</fullName>
    </alternativeName>
    <alternativeName>
        <fullName evidence="16 17">NQR-1 subunit C</fullName>
    </alternativeName>
</protein>
<keyword evidence="9 16" id="KW-1133">Transmembrane helix</keyword>
<name>A0ABX1VIA6_9PLAN</name>
<comment type="caution">
    <text evidence="16">Lacks conserved residue(s) required for the propagation of feature annotation.</text>
</comment>
<gene>
    <name evidence="16 20" type="primary">nqrC</name>
    <name evidence="20" type="ORF">LzC2_39290</name>
</gene>
<keyword evidence="14 16" id="KW-0472">Membrane</keyword>
<evidence type="ECO:0000256" key="6">
    <source>
        <dbReference type="ARBA" id="ARBA00022643"/>
    </source>
</evidence>
<keyword evidence="10 16" id="KW-0520">NAD</keyword>
<dbReference type="SMART" id="SM00900">
    <property type="entry name" value="FMN_bind"/>
    <property type="match status" value="1"/>
</dbReference>
<evidence type="ECO:0000256" key="13">
    <source>
        <dbReference type="ARBA" id="ARBA00023075"/>
    </source>
</evidence>
<evidence type="ECO:0000256" key="10">
    <source>
        <dbReference type="ARBA" id="ARBA00023027"/>
    </source>
</evidence>
<comment type="cofactor">
    <cofactor evidence="16 17">
        <name>FMN</name>
        <dbReference type="ChEBI" id="CHEBI:58210"/>
    </cofactor>
</comment>
<keyword evidence="6 16" id="KW-0288">FMN</keyword>
<comment type="subcellular location">
    <subcellularLocation>
        <location evidence="16">Cell membrane</location>
        <topology evidence="16">Single-pass membrane protein</topology>
    </subcellularLocation>
</comment>
<feature type="domain" description="FMN-binding" evidence="19">
    <location>
        <begin position="152"/>
        <end position="261"/>
    </location>
</feature>
<feature type="signal peptide" evidence="18">
    <location>
        <begin position="1"/>
        <end position="32"/>
    </location>
</feature>
<sequence length="298" mass="32243">MAFKPKNKDSLANVLTVSVLLCLVCSAVVSVAAVSLRDLQDANEKLAKQRNRLLAAGLIEQDASNDTVDEVYAARIREQWIDFSTGRPVVAPDPESKAYDFEAAADSDELSGAIPSEYGVPGRRPNVAPVYQVLSENGNSVERLVFPVAGKGLWSTLRAYLALDVNFDETDPKARFPIAGVTFYEQAETAGLGAEVENASWQQEWQGRSAFDETFTPAFEVAKVPAAEGSEAAQYQVDALAGATITSNGVEYMVNYWLSKDAFGAYLKELDPELLELHRVDPAAAEAALDKQAETTAN</sequence>
<keyword evidence="15 16" id="KW-0739">Sodium transport</keyword>
<dbReference type="RefSeq" id="WP_171189725.1">
    <property type="nucleotide sequence ID" value="NZ_WTPX01000211.1"/>
</dbReference>
<dbReference type="Pfam" id="PF04205">
    <property type="entry name" value="FMN_bind"/>
    <property type="match status" value="1"/>
</dbReference>
<feature type="chain" id="PRO_5047150942" description="Na(+)-translocating NADH-quinone reductase subunit C" evidence="18">
    <location>
        <begin position="33"/>
        <end position="298"/>
    </location>
</feature>
<proteinExistence type="inferred from homology"/>
<comment type="catalytic activity">
    <reaction evidence="16 17">
        <text>a ubiquinone + n Na(+)(in) + NADH + H(+) = a ubiquinol + n Na(+)(out) + NAD(+)</text>
        <dbReference type="Rhea" id="RHEA:47748"/>
        <dbReference type="Rhea" id="RHEA-COMP:9565"/>
        <dbReference type="Rhea" id="RHEA-COMP:9566"/>
        <dbReference type="ChEBI" id="CHEBI:15378"/>
        <dbReference type="ChEBI" id="CHEBI:16389"/>
        <dbReference type="ChEBI" id="CHEBI:17976"/>
        <dbReference type="ChEBI" id="CHEBI:29101"/>
        <dbReference type="ChEBI" id="CHEBI:57540"/>
        <dbReference type="ChEBI" id="CHEBI:57945"/>
        <dbReference type="EC" id="7.2.1.1"/>
    </reaction>
</comment>
<evidence type="ECO:0000256" key="16">
    <source>
        <dbReference type="HAMAP-Rule" id="MF_00427"/>
    </source>
</evidence>
<comment type="similarity">
    <text evidence="16 17">Belongs to the NqrC family.</text>
</comment>
<comment type="function">
    <text evidence="16">NQR complex catalyzes the reduction of ubiquinone-1 to ubiquinol by two successive reactions, coupled with the transport of Na(+) ions from the cytoplasm to the periplasm. NqrA to NqrE are probably involved in the second step, the conversion of ubisemiquinone to ubiquinol.</text>
</comment>
<evidence type="ECO:0000256" key="1">
    <source>
        <dbReference type="ARBA" id="ARBA00022448"/>
    </source>
</evidence>
<keyword evidence="7 16" id="KW-0812">Transmembrane</keyword>
<keyword evidence="3" id="KW-0997">Cell inner membrane</keyword>
<comment type="subunit">
    <text evidence="16 17">Composed of six subunits; NqrA, NqrB, NqrC, NqrD, NqrE and NqrF.</text>
</comment>
<dbReference type="EMBL" id="WTPX01000211">
    <property type="protein sequence ID" value="NNJ27820.1"/>
    <property type="molecule type" value="Genomic_DNA"/>
</dbReference>
<evidence type="ECO:0000313" key="20">
    <source>
        <dbReference type="EMBL" id="NNJ27820.1"/>
    </source>
</evidence>
<evidence type="ECO:0000256" key="17">
    <source>
        <dbReference type="PIRNR" id="PIRNR009437"/>
    </source>
</evidence>
<evidence type="ECO:0000256" key="7">
    <source>
        <dbReference type="ARBA" id="ARBA00022692"/>
    </source>
</evidence>
<keyword evidence="8 16" id="KW-1278">Translocase</keyword>
<keyword evidence="21" id="KW-1185">Reference proteome</keyword>
<dbReference type="PANTHER" id="PTHR37838:SF1">
    <property type="entry name" value="NA(+)-TRANSLOCATING NADH-QUINONE REDUCTASE SUBUNIT C"/>
    <property type="match status" value="1"/>
</dbReference>
<feature type="modified residue" description="FMN phosphoryl threonine" evidence="16">
    <location>
        <position position="244"/>
    </location>
</feature>
<evidence type="ECO:0000256" key="14">
    <source>
        <dbReference type="ARBA" id="ARBA00023136"/>
    </source>
</evidence>
<dbReference type="PANTHER" id="PTHR37838">
    <property type="entry name" value="NA(+)-TRANSLOCATING NADH-QUINONE REDUCTASE SUBUNIT C"/>
    <property type="match status" value="1"/>
</dbReference>
<evidence type="ECO:0000256" key="9">
    <source>
        <dbReference type="ARBA" id="ARBA00022989"/>
    </source>
</evidence>
<evidence type="ECO:0000256" key="3">
    <source>
        <dbReference type="ARBA" id="ARBA00022519"/>
    </source>
</evidence>
<evidence type="ECO:0000256" key="5">
    <source>
        <dbReference type="ARBA" id="ARBA00022630"/>
    </source>
</evidence>
<dbReference type="PIRSF" id="PIRSF009437">
    <property type="entry name" value="NQR-1_subunit_C"/>
    <property type="match status" value="1"/>
</dbReference>
<keyword evidence="1 16" id="KW-0813">Transport</keyword>
<dbReference type="HAMAP" id="MF_00427">
    <property type="entry name" value="NqrC"/>
    <property type="match status" value="1"/>
</dbReference>
<evidence type="ECO:0000256" key="8">
    <source>
        <dbReference type="ARBA" id="ARBA00022967"/>
    </source>
</evidence>
<dbReference type="InterPro" id="IPR010204">
    <property type="entry name" value="NqrC"/>
</dbReference>
<evidence type="ECO:0000313" key="21">
    <source>
        <dbReference type="Proteomes" id="UP000609651"/>
    </source>
</evidence>
<evidence type="ECO:0000256" key="4">
    <source>
        <dbReference type="ARBA" id="ARBA00022553"/>
    </source>
</evidence>
<dbReference type="NCBIfam" id="TIGR01938">
    <property type="entry name" value="nqrC"/>
    <property type="match status" value="1"/>
</dbReference>
<organism evidence="20 21">
    <name type="scientific">Alienimonas chondri</name>
    <dbReference type="NCBI Taxonomy" id="2681879"/>
    <lineage>
        <taxon>Bacteria</taxon>
        <taxon>Pseudomonadati</taxon>
        <taxon>Planctomycetota</taxon>
        <taxon>Planctomycetia</taxon>
        <taxon>Planctomycetales</taxon>
        <taxon>Planctomycetaceae</taxon>
        <taxon>Alienimonas</taxon>
    </lineage>
</organism>
<keyword evidence="12 16" id="KW-0406">Ion transport</keyword>
<evidence type="ECO:0000256" key="11">
    <source>
        <dbReference type="ARBA" id="ARBA00023053"/>
    </source>
</evidence>
<keyword evidence="13 16" id="KW-0830">Ubiquinone</keyword>